<dbReference type="PROSITE" id="PS51832">
    <property type="entry name" value="HD_GYP"/>
    <property type="match status" value="1"/>
</dbReference>
<comment type="caution">
    <text evidence="3">The sequence shown here is derived from an EMBL/GenBank/DDBJ whole genome shotgun (WGS) entry which is preliminary data.</text>
</comment>
<reference evidence="3 4" key="1">
    <citation type="submission" date="2019-09" db="EMBL/GenBank/DDBJ databases">
        <title>The draft genomes of Allium pathogen Pseudomonas sp.</title>
        <authorList>
            <person name="Fujikawa T."/>
            <person name="Sawada H."/>
        </authorList>
    </citation>
    <scope>NUCLEOTIDE SEQUENCE [LARGE SCALE GENOMIC DNA]</scope>
    <source>
        <strain evidence="3 4">MAFF 730085</strain>
    </source>
</reference>
<accession>A0A5N7JN06</accession>
<gene>
    <name evidence="3" type="ORF">F0170_01225</name>
</gene>
<dbReference type="EMBL" id="VUBA01000015">
    <property type="protein sequence ID" value="MPQ82726.1"/>
    <property type="molecule type" value="Genomic_DNA"/>
</dbReference>
<dbReference type="Gene3D" id="1.10.3210.10">
    <property type="entry name" value="Hypothetical protein af1432"/>
    <property type="match status" value="1"/>
</dbReference>
<dbReference type="Pfam" id="PF13487">
    <property type="entry name" value="HD_5"/>
    <property type="match status" value="1"/>
</dbReference>
<dbReference type="PANTHER" id="PTHR43155">
    <property type="entry name" value="CYCLIC DI-GMP PHOSPHODIESTERASE PA4108-RELATED"/>
    <property type="match status" value="1"/>
</dbReference>
<evidence type="ECO:0000259" key="2">
    <source>
        <dbReference type="PROSITE" id="PS51832"/>
    </source>
</evidence>
<dbReference type="CDD" id="cd00077">
    <property type="entry name" value="HDc"/>
    <property type="match status" value="1"/>
</dbReference>
<dbReference type="AlphaFoldDB" id="A0A5N7JN06"/>
<sequence>MLRCIPVAQVTLGMHVHKLDGSWLEHVFWKSSFLLNRVVDLQRLQASRVQGVWIDTLKGCDVMRADPRSQDQPAKKPDTPKRRAMSSQADLKGEVAQAVKVCAFAKIAITEMFSDLRMGRAFDPTPVATLVGDISQSVLRHPHALISLARLKKADEYTYMHSVAVCGLMIALARQLELSPACVQEAGMAGLFHDVGKMAIPDAILNKPAALTEAEFEIVRGHPEKGADILRTCPYISAVVVDVCLHHHEKSDGSGYPHGLLQDQISLFAQMGAVCDVYDAVTSNRPYKQGWNPADAIQKMSEWKGQFDARVFQAFVRCVGIYPVGALVRLESGRIGVVIKQNPHSLLTPIVKVFFSARSRLPIMQVVVNLAELPDKIVGRESAEAWGFQHVDELWSGLAATEASHFDP</sequence>
<dbReference type="InterPro" id="IPR003607">
    <property type="entry name" value="HD/PDEase_dom"/>
</dbReference>
<dbReference type="RefSeq" id="WP_152748481.1">
    <property type="nucleotide sequence ID" value="NZ_VUBA01000015.1"/>
</dbReference>
<dbReference type="InterPro" id="IPR006675">
    <property type="entry name" value="HDIG_dom"/>
</dbReference>
<feature type="region of interest" description="Disordered" evidence="1">
    <location>
        <begin position="64"/>
        <end position="86"/>
    </location>
</feature>
<evidence type="ECO:0000313" key="3">
    <source>
        <dbReference type="EMBL" id="MPQ82726.1"/>
    </source>
</evidence>
<dbReference type="NCBIfam" id="TIGR00277">
    <property type="entry name" value="HDIG"/>
    <property type="match status" value="1"/>
</dbReference>
<name>A0A5N7JN06_9PSED</name>
<dbReference type="Proteomes" id="UP000325438">
    <property type="component" value="Unassembled WGS sequence"/>
</dbReference>
<protein>
    <submittedName>
        <fullName evidence="3">HD-GYP domain-containing protein</fullName>
    </submittedName>
</protein>
<evidence type="ECO:0000313" key="4">
    <source>
        <dbReference type="Proteomes" id="UP000325438"/>
    </source>
</evidence>
<dbReference type="SMART" id="SM00471">
    <property type="entry name" value="HDc"/>
    <property type="match status" value="1"/>
</dbReference>
<organism evidence="3 4">
    <name type="scientific">Pseudomonas kitaguniensis</name>
    <dbReference type="NCBI Taxonomy" id="2607908"/>
    <lineage>
        <taxon>Bacteria</taxon>
        <taxon>Pseudomonadati</taxon>
        <taxon>Pseudomonadota</taxon>
        <taxon>Gammaproteobacteria</taxon>
        <taxon>Pseudomonadales</taxon>
        <taxon>Pseudomonadaceae</taxon>
        <taxon>Pseudomonas</taxon>
    </lineage>
</organism>
<proteinExistence type="predicted"/>
<dbReference type="Pfam" id="PF11871">
    <property type="entry name" value="DUF3391"/>
    <property type="match status" value="1"/>
</dbReference>
<dbReference type="SUPFAM" id="SSF109604">
    <property type="entry name" value="HD-domain/PDEase-like"/>
    <property type="match status" value="1"/>
</dbReference>
<evidence type="ECO:0000256" key="1">
    <source>
        <dbReference type="SAM" id="MobiDB-lite"/>
    </source>
</evidence>
<dbReference type="PANTHER" id="PTHR43155:SF2">
    <property type="entry name" value="CYCLIC DI-GMP PHOSPHODIESTERASE PA4108"/>
    <property type="match status" value="1"/>
</dbReference>
<dbReference type="InterPro" id="IPR037522">
    <property type="entry name" value="HD_GYP_dom"/>
</dbReference>
<dbReference type="GO" id="GO:0008081">
    <property type="term" value="F:phosphoric diester hydrolase activity"/>
    <property type="evidence" value="ECO:0007669"/>
    <property type="project" value="UniProtKB-ARBA"/>
</dbReference>
<dbReference type="InterPro" id="IPR021812">
    <property type="entry name" value="DUF3391"/>
</dbReference>
<feature type="domain" description="HD-GYP" evidence="2">
    <location>
        <begin position="134"/>
        <end position="331"/>
    </location>
</feature>
<feature type="compositionally biased region" description="Basic and acidic residues" evidence="1">
    <location>
        <begin position="64"/>
        <end position="81"/>
    </location>
</feature>